<keyword evidence="3" id="KW-0805">Transcription regulation</keyword>
<dbReference type="Proteomes" id="UP000294820">
    <property type="component" value="Chromosome 1"/>
</dbReference>
<dbReference type="InterPro" id="IPR011006">
    <property type="entry name" value="CheY-like_superfamily"/>
</dbReference>
<evidence type="ECO:0000259" key="7">
    <source>
        <dbReference type="PROSITE" id="PS50043"/>
    </source>
</evidence>
<keyword evidence="2" id="KW-0902">Two-component regulatory system</keyword>
<proteinExistence type="predicted"/>
<keyword evidence="1 6" id="KW-0597">Phosphoprotein</keyword>
<dbReference type="GO" id="GO:0006355">
    <property type="term" value="P:regulation of DNA-templated transcription"/>
    <property type="evidence" value="ECO:0007669"/>
    <property type="project" value="InterPro"/>
</dbReference>
<dbReference type="SUPFAM" id="SSF52172">
    <property type="entry name" value="CheY-like"/>
    <property type="match status" value="1"/>
</dbReference>
<dbReference type="PRINTS" id="PR00038">
    <property type="entry name" value="HTHLUXR"/>
</dbReference>
<dbReference type="Gene3D" id="3.40.50.2300">
    <property type="match status" value="1"/>
</dbReference>
<dbReference type="Pfam" id="PF00196">
    <property type="entry name" value="GerE"/>
    <property type="match status" value="1"/>
</dbReference>
<dbReference type="PROSITE" id="PS50110">
    <property type="entry name" value="RESPONSE_REGULATORY"/>
    <property type="match status" value="1"/>
</dbReference>
<dbReference type="InterPro" id="IPR058245">
    <property type="entry name" value="NreC/VraR/RcsB-like_REC"/>
</dbReference>
<feature type="domain" description="Response regulatory" evidence="8">
    <location>
        <begin position="8"/>
        <end position="124"/>
    </location>
</feature>
<sequence length="215" mass="24015">MLMDRRIKLMIADDHVIMREGLKQIFALDDALEVVAEAGTGSQVLVQLREVHIDLLLLDMSMPGICGEELIIRIVAQYPRLPILVLSMYSEPQIARRVLKSGALGYITKDKDPEALLSAIRRVAQGTRYIDHSIAEQIVFADCQFNGHGRHELLTAREHQIMVMLAQGQGVNAIAQALAISNKTVSTHKSRLMEKMQFTTNADIVKYALSQRLIA</sequence>
<dbReference type="EMBL" id="LT615367">
    <property type="protein sequence ID" value="SLM63271.1"/>
    <property type="molecule type" value="Genomic_DNA"/>
</dbReference>
<keyword evidence="5" id="KW-0804">Transcription</keyword>
<evidence type="ECO:0000256" key="5">
    <source>
        <dbReference type="ARBA" id="ARBA00023163"/>
    </source>
</evidence>
<gene>
    <name evidence="9" type="primary">hrpY</name>
    <name evidence="9" type="ORF">DAQ1742_02383</name>
</gene>
<dbReference type="PROSITE" id="PS50043">
    <property type="entry name" value="HTH_LUXR_2"/>
    <property type="match status" value="1"/>
</dbReference>
<keyword evidence="4" id="KW-0238">DNA-binding</keyword>
<evidence type="ECO:0000256" key="3">
    <source>
        <dbReference type="ARBA" id="ARBA00023015"/>
    </source>
</evidence>
<dbReference type="GO" id="GO:0003677">
    <property type="term" value="F:DNA binding"/>
    <property type="evidence" value="ECO:0007669"/>
    <property type="project" value="UniProtKB-KW"/>
</dbReference>
<evidence type="ECO:0000256" key="2">
    <source>
        <dbReference type="ARBA" id="ARBA00023012"/>
    </source>
</evidence>
<accession>A0A375ABE5</accession>
<dbReference type="GO" id="GO:0000160">
    <property type="term" value="P:phosphorelay signal transduction system"/>
    <property type="evidence" value="ECO:0007669"/>
    <property type="project" value="InterPro"/>
</dbReference>
<protein>
    <submittedName>
        <fullName evidence="9">HrpY two-component response regulator of the type III secretion system, DNA binding motif of the LuxR family</fullName>
    </submittedName>
</protein>
<dbReference type="AlphaFoldDB" id="A0A375ABE5"/>
<evidence type="ECO:0000313" key="9">
    <source>
        <dbReference type="EMBL" id="SLM63271.1"/>
    </source>
</evidence>
<dbReference type="SUPFAM" id="SSF46894">
    <property type="entry name" value="C-terminal effector domain of the bipartite response regulators"/>
    <property type="match status" value="1"/>
</dbReference>
<dbReference type="InterPro" id="IPR016032">
    <property type="entry name" value="Sig_transdc_resp-reg_C-effctor"/>
</dbReference>
<feature type="domain" description="HTH luxR-type" evidence="7">
    <location>
        <begin position="147"/>
        <end position="212"/>
    </location>
</feature>
<dbReference type="KEGG" id="daq:DAQ1742_02383"/>
<dbReference type="Pfam" id="PF00072">
    <property type="entry name" value="Response_reg"/>
    <property type="match status" value="1"/>
</dbReference>
<evidence type="ECO:0000256" key="6">
    <source>
        <dbReference type="PROSITE-ProRule" id="PRU00169"/>
    </source>
</evidence>
<evidence type="ECO:0000256" key="4">
    <source>
        <dbReference type="ARBA" id="ARBA00023125"/>
    </source>
</evidence>
<feature type="modified residue" description="4-aspartylphosphate" evidence="6">
    <location>
        <position position="59"/>
    </location>
</feature>
<dbReference type="PANTHER" id="PTHR43214">
    <property type="entry name" value="TWO-COMPONENT RESPONSE REGULATOR"/>
    <property type="match status" value="1"/>
</dbReference>
<name>A0A375ABE5_9GAMM</name>
<reference evidence="9 10" key="1">
    <citation type="submission" date="2016-09" db="EMBL/GenBank/DDBJ databases">
        <authorList>
            <person name="Reverchon S."/>
            <person name="Nasser W."/>
            <person name="Leonard S."/>
            <person name="Brochier C."/>
            <person name="Duprey A."/>
        </authorList>
    </citation>
    <scope>NUCLEOTIDE SEQUENCE [LARGE SCALE GENOMIC DNA]</scope>
    <source>
        <strain evidence="9 10">174/2</strain>
    </source>
</reference>
<dbReference type="SMART" id="SM00448">
    <property type="entry name" value="REC"/>
    <property type="match status" value="1"/>
</dbReference>
<dbReference type="CDD" id="cd06170">
    <property type="entry name" value="LuxR_C_like"/>
    <property type="match status" value="1"/>
</dbReference>
<dbReference type="InterPro" id="IPR000792">
    <property type="entry name" value="Tscrpt_reg_LuxR_C"/>
</dbReference>
<dbReference type="CDD" id="cd17535">
    <property type="entry name" value="REC_NarL-like"/>
    <property type="match status" value="1"/>
</dbReference>
<evidence type="ECO:0000259" key="8">
    <source>
        <dbReference type="PROSITE" id="PS50110"/>
    </source>
</evidence>
<evidence type="ECO:0000313" key="10">
    <source>
        <dbReference type="Proteomes" id="UP000294820"/>
    </source>
</evidence>
<dbReference type="PANTHER" id="PTHR43214:SF41">
    <property type="entry name" value="NITRATE_NITRITE RESPONSE REGULATOR PROTEIN NARP"/>
    <property type="match status" value="1"/>
</dbReference>
<keyword evidence="10" id="KW-1185">Reference proteome</keyword>
<dbReference type="InterPro" id="IPR039420">
    <property type="entry name" value="WalR-like"/>
</dbReference>
<dbReference type="PROSITE" id="PS00622">
    <property type="entry name" value="HTH_LUXR_1"/>
    <property type="match status" value="1"/>
</dbReference>
<dbReference type="InterPro" id="IPR001789">
    <property type="entry name" value="Sig_transdc_resp-reg_receiver"/>
</dbReference>
<organism evidence="9 10">
    <name type="scientific">Dickeya aquatica</name>
    <dbReference type="NCBI Taxonomy" id="1401087"/>
    <lineage>
        <taxon>Bacteria</taxon>
        <taxon>Pseudomonadati</taxon>
        <taxon>Pseudomonadota</taxon>
        <taxon>Gammaproteobacteria</taxon>
        <taxon>Enterobacterales</taxon>
        <taxon>Pectobacteriaceae</taxon>
        <taxon>Dickeya</taxon>
    </lineage>
</organism>
<dbReference type="SMART" id="SM00421">
    <property type="entry name" value="HTH_LUXR"/>
    <property type="match status" value="1"/>
</dbReference>
<evidence type="ECO:0000256" key="1">
    <source>
        <dbReference type="ARBA" id="ARBA00022553"/>
    </source>
</evidence>